<evidence type="ECO:0000256" key="5">
    <source>
        <dbReference type="ARBA" id="ARBA00023136"/>
    </source>
</evidence>
<dbReference type="PROSITE" id="PS50845">
    <property type="entry name" value="RETICULON"/>
    <property type="match status" value="1"/>
</dbReference>
<feature type="transmembrane region" description="Helical" evidence="6">
    <location>
        <begin position="7"/>
        <end position="23"/>
    </location>
</feature>
<evidence type="ECO:0000256" key="3">
    <source>
        <dbReference type="ARBA" id="ARBA00022824"/>
    </source>
</evidence>
<dbReference type="InterPro" id="IPR045064">
    <property type="entry name" value="Reticulon-like"/>
</dbReference>
<evidence type="ECO:0000313" key="8">
    <source>
        <dbReference type="EMBL" id="EPS71461.1"/>
    </source>
</evidence>
<feature type="domain" description="Reticulon" evidence="7">
    <location>
        <begin position="1"/>
        <end position="139"/>
    </location>
</feature>
<sequence length="139" mass="15481">MVWKRRHASLGIVVVASVLWALIEHSGIPFLTLSSDVFLLLVLLLFLRANYTRKHVAALPELVVSEEMINNAAASFRVKLNYLLLMAHDITLGKDFRPFFKVVIGLWVVSVVGGFISLVTLAYIGIIASLTLPPLYTKF</sequence>
<dbReference type="PANTHER" id="PTHR10994:SF67">
    <property type="entry name" value="RETICULON-LIKE PROTEIN B16"/>
    <property type="match status" value="1"/>
</dbReference>
<dbReference type="Pfam" id="PF02453">
    <property type="entry name" value="Reticulon"/>
    <property type="match status" value="1"/>
</dbReference>
<comment type="caution">
    <text evidence="8">The sequence shown here is derived from an EMBL/GenBank/DDBJ whole genome shotgun (WGS) entry which is preliminary data.</text>
</comment>
<evidence type="ECO:0000259" key="7">
    <source>
        <dbReference type="PROSITE" id="PS50845"/>
    </source>
</evidence>
<evidence type="ECO:0000313" key="9">
    <source>
        <dbReference type="Proteomes" id="UP000015453"/>
    </source>
</evidence>
<feature type="transmembrane region" description="Helical" evidence="6">
    <location>
        <begin position="104"/>
        <end position="130"/>
    </location>
</feature>
<dbReference type="GO" id="GO:0005789">
    <property type="term" value="C:endoplasmic reticulum membrane"/>
    <property type="evidence" value="ECO:0007669"/>
    <property type="project" value="UniProtKB-SubCell"/>
</dbReference>
<dbReference type="AlphaFoldDB" id="S8D262"/>
<feature type="non-terminal residue" evidence="8">
    <location>
        <position position="139"/>
    </location>
</feature>
<reference evidence="8 9" key="1">
    <citation type="journal article" date="2013" name="BMC Genomics">
        <title>The miniature genome of a carnivorous plant Genlisea aurea contains a low number of genes and short non-coding sequences.</title>
        <authorList>
            <person name="Leushkin E.V."/>
            <person name="Sutormin R.A."/>
            <person name="Nabieva E.R."/>
            <person name="Penin A.A."/>
            <person name="Kondrashov A.S."/>
            <person name="Logacheva M.D."/>
        </authorList>
    </citation>
    <scope>NUCLEOTIDE SEQUENCE [LARGE SCALE GENOMIC DNA]</scope>
</reference>
<keyword evidence="2 6" id="KW-0812">Transmembrane</keyword>
<dbReference type="Proteomes" id="UP000015453">
    <property type="component" value="Unassembled WGS sequence"/>
</dbReference>
<gene>
    <name evidence="8" type="ORF">M569_03301</name>
</gene>
<dbReference type="PANTHER" id="PTHR10994">
    <property type="entry name" value="RETICULON"/>
    <property type="match status" value="1"/>
</dbReference>
<evidence type="ECO:0000256" key="6">
    <source>
        <dbReference type="RuleBase" id="RU363132"/>
    </source>
</evidence>
<evidence type="ECO:0000256" key="1">
    <source>
        <dbReference type="ARBA" id="ARBA00004477"/>
    </source>
</evidence>
<dbReference type="OrthoDB" id="567788at2759"/>
<dbReference type="GO" id="GO:0009617">
    <property type="term" value="P:response to bacterium"/>
    <property type="evidence" value="ECO:0007669"/>
    <property type="project" value="InterPro"/>
</dbReference>
<organism evidence="8 9">
    <name type="scientific">Genlisea aurea</name>
    <dbReference type="NCBI Taxonomy" id="192259"/>
    <lineage>
        <taxon>Eukaryota</taxon>
        <taxon>Viridiplantae</taxon>
        <taxon>Streptophyta</taxon>
        <taxon>Embryophyta</taxon>
        <taxon>Tracheophyta</taxon>
        <taxon>Spermatophyta</taxon>
        <taxon>Magnoliopsida</taxon>
        <taxon>eudicotyledons</taxon>
        <taxon>Gunneridae</taxon>
        <taxon>Pentapetalae</taxon>
        <taxon>asterids</taxon>
        <taxon>lamiids</taxon>
        <taxon>Lamiales</taxon>
        <taxon>Lentibulariaceae</taxon>
        <taxon>Genlisea</taxon>
    </lineage>
</organism>
<comment type="subcellular location">
    <subcellularLocation>
        <location evidence="1 6">Endoplasmic reticulum membrane</location>
        <topology evidence="1 6">Multi-pass membrane protein</topology>
    </subcellularLocation>
</comment>
<evidence type="ECO:0000256" key="4">
    <source>
        <dbReference type="ARBA" id="ARBA00022989"/>
    </source>
</evidence>
<keyword evidence="4 6" id="KW-1133">Transmembrane helix</keyword>
<name>S8D262_9LAMI</name>
<keyword evidence="3 6" id="KW-0256">Endoplasmic reticulum</keyword>
<protein>
    <recommendedName>
        <fullName evidence="6">Reticulon-like protein</fullName>
    </recommendedName>
</protein>
<accession>S8D262</accession>
<dbReference type="EMBL" id="AUSU01001251">
    <property type="protein sequence ID" value="EPS71461.1"/>
    <property type="molecule type" value="Genomic_DNA"/>
</dbReference>
<keyword evidence="9" id="KW-1185">Reference proteome</keyword>
<proteinExistence type="predicted"/>
<dbReference type="InterPro" id="IPR003388">
    <property type="entry name" value="Reticulon"/>
</dbReference>
<keyword evidence="5 6" id="KW-0472">Membrane</keyword>
<feature type="transmembrane region" description="Helical" evidence="6">
    <location>
        <begin position="29"/>
        <end position="47"/>
    </location>
</feature>
<evidence type="ECO:0000256" key="2">
    <source>
        <dbReference type="ARBA" id="ARBA00022692"/>
    </source>
</evidence>